<dbReference type="SUPFAM" id="SSF47406">
    <property type="entry name" value="SinR repressor dimerisation domain-like"/>
    <property type="match status" value="1"/>
</dbReference>
<feature type="domain" description="Sin" evidence="1">
    <location>
        <begin position="2"/>
        <end position="40"/>
    </location>
</feature>
<protein>
    <submittedName>
        <fullName evidence="2">DNA-binding anti-repressor SinI</fullName>
    </submittedName>
</protein>
<dbReference type="InterPro" id="IPR010981">
    <property type="entry name" value="SinR/SinI_dimer_dom"/>
</dbReference>
<evidence type="ECO:0000313" key="2">
    <source>
        <dbReference type="EMBL" id="QNF29902.1"/>
    </source>
</evidence>
<dbReference type="RefSeq" id="WP_157094454.1">
    <property type="nucleotide sequence ID" value="NZ_CP055263.1"/>
</dbReference>
<keyword evidence="2" id="KW-0238">DNA-binding</keyword>
<keyword evidence="3" id="KW-1185">Reference proteome</keyword>
<name>A0ABX6S809_9BACI</name>
<dbReference type="PROSITE" id="PS51500">
    <property type="entry name" value="SIN"/>
    <property type="match status" value="1"/>
</dbReference>
<dbReference type="Pfam" id="PF08671">
    <property type="entry name" value="SinI"/>
    <property type="match status" value="1"/>
</dbReference>
<organism evidence="2 3">
    <name type="scientific">Metabacillus elymi</name>
    <dbReference type="NCBI Taxonomy" id="2745198"/>
    <lineage>
        <taxon>Bacteria</taxon>
        <taxon>Bacillati</taxon>
        <taxon>Bacillota</taxon>
        <taxon>Bacilli</taxon>
        <taxon>Bacillales</taxon>
        <taxon>Bacillaceae</taxon>
        <taxon>Metabacillus</taxon>
    </lineage>
</organism>
<gene>
    <name evidence="2" type="primary">sinI</name>
    <name evidence="2" type="ORF">HUW50_21880</name>
</gene>
<dbReference type="InterPro" id="IPR036281">
    <property type="entry name" value="SinR/SinI_dimer_dom_sf"/>
</dbReference>
<dbReference type="GO" id="GO:0003677">
    <property type="term" value="F:DNA binding"/>
    <property type="evidence" value="ECO:0007669"/>
    <property type="project" value="UniProtKB-KW"/>
</dbReference>
<proteinExistence type="predicted"/>
<dbReference type="Proteomes" id="UP000515490">
    <property type="component" value="Chromosome"/>
</dbReference>
<sequence>MLSSLVDENRLDKEWAELILYALELGLSPDEIREFLNKSTRPE</sequence>
<evidence type="ECO:0000313" key="3">
    <source>
        <dbReference type="Proteomes" id="UP000515490"/>
    </source>
</evidence>
<accession>A0ABX6S809</accession>
<dbReference type="EMBL" id="CP055263">
    <property type="protein sequence ID" value="QNF29902.1"/>
    <property type="molecule type" value="Genomic_DNA"/>
</dbReference>
<reference evidence="2 3" key="1">
    <citation type="submission" date="2020-06" db="EMBL/GenBank/DDBJ databases">
        <title>Metabacillus dokdonensis sp. nov., isolated from the rhizosphere of Elymus tsukushiensis, a plant native to the Dokdo Islands, Republic of Korea.</title>
        <authorList>
            <person name="Lee S.Y."/>
            <person name="Hwang Y.J."/>
            <person name="Son J.S."/>
            <person name="Ghim S.Y."/>
        </authorList>
    </citation>
    <scope>NUCLEOTIDE SEQUENCE [LARGE SCALE GENOMIC DNA]</scope>
    <source>
        <strain evidence="2 3">KUDC1714</strain>
    </source>
</reference>
<evidence type="ECO:0000259" key="1">
    <source>
        <dbReference type="PROSITE" id="PS51500"/>
    </source>
</evidence>